<dbReference type="HOGENOM" id="CLU_2574045_0_0_1"/>
<keyword evidence="3" id="KW-1185">Reference proteome</keyword>
<organism evidence="2 3">
    <name type="scientific">Galerina marginata (strain CBS 339.88)</name>
    <dbReference type="NCBI Taxonomy" id="685588"/>
    <lineage>
        <taxon>Eukaryota</taxon>
        <taxon>Fungi</taxon>
        <taxon>Dikarya</taxon>
        <taxon>Basidiomycota</taxon>
        <taxon>Agaricomycotina</taxon>
        <taxon>Agaricomycetes</taxon>
        <taxon>Agaricomycetidae</taxon>
        <taxon>Agaricales</taxon>
        <taxon>Agaricineae</taxon>
        <taxon>Strophariaceae</taxon>
        <taxon>Galerina</taxon>
    </lineage>
</organism>
<evidence type="ECO:0000313" key="2">
    <source>
        <dbReference type="EMBL" id="KDR69061.1"/>
    </source>
</evidence>
<gene>
    <name evidence="2" type="ORF">GALMADRAFT_230871</name>
</gene>
<protein>
    <submittedName>
        <fullName evidence="2">Uncharacterized protein</fullName>
    </submittedName>
</protein>
<dbReference type="Proteomes" id="UP000027222">
    <property type="component" value="Unassembled WGS sequence"/>
</dbReference>
<dbReference type="AlphaFoldDB" id="A0A067SDU0"/>
<keyword evidence="1" id="KW-0812">Transmembrane</keyword>
<feature type="transmembrane region" description="Helical" evidence="1">
    <location>
        <begin position="16"/>
        <end position="35"/>
    </location>
</feature>
<dbReference type="EMBL" id="KL142404">
    <property type="protein sequence ID" value="KDR69061.1"/>
    <property type="molecule type" value="Genomic_DNA"/>
</dbReference>
<sequence length="81" mass="9452">MNGLEPTIEFFLNSPLWSFLFPVLFLCVVVLWIYVQKSLHALTQYWQLPDHHYVGFGWPRESTTVVNGGISADFVDSSWRF</sequence>
<proteinExistence type="predicted"/>
<evidence type="ECO:0000256" key="1">
    <source>
        <dbReference type="SAM" id="Phobius"/>
    </source>
</evidence>
<evidence type="ECO:0000313" key="3">
    <source>
        <dbReference type="Proteomes" id="UP000027222"/>
    </source>
</evidence>
<keyword evidence="1" id="KW-1133">Transmembrane helix</keyword>
<reference evidence="3" key="1">
    <citation type="journal article" date="2014" name="Proc. Natl. Acad. Sci. U.S.A.">
        <title>Extensive sampling of basidiomycete genomes demonstrates inadequacy of the white-rot/brown-rot paradigm for wood decay fungi.</title>
        <authorList>
            <person name="Riley R."/>
            <person name="Salamov A.A."/>
            <person name="Brown D.W."/>
            <person name="Nagy L.G."/>
            <person name="Floudas D."/>
            <person name="Held B.W."/>
            <person name="Levasseur A."/>
            <person name="Lombard V."/>
            <person name="Morin E."/>
            <person name="Otillar R."/>
            <person name="Lindquist E.A."/>
            <person name="Sun H."/>
            <person name="LaButti K.M."/>
            <person name="Schmutz J."/>
            <person name="Jabbour D."/>
            <person name="Luo H."/>
            <person name="Baker S.E."/>
            <person name="Pisabarro A.G."/>
            <person name="Walton J.D."/>
            <person name="Blanchette R.A."/>
            <person name="Henrissat B."/>
            <person name="Martin F."/>
            <person name="Cullen D."/>
            <person name="Hibbett D.S."/>
            <person name="Grigoriev I.V."/>
        </authorList>
    </citation>
    <scope>NUCLEOTIDE SEQUENCE [LARGE SCALE GENOMIC DNA]</scope>
    <source>
        <strain evidence="3">CBS 339.88</strain>
    </source>
</reference>
<accession>A0A067SDU0</accession>
<name>A0A067SDU0_GALM3</name>
<keyword evidence="1" id="KW-0472">Membrane</keyword>